<dbReference type="AlphaFoldDB" id="A0A166DEP2"/>
<feature type="transmembrane region" description="Helical" evidence="6">
    <location>
        <begin position="362"/>
        <end position="385"/>
    </location>
</feature>
<feature type="domain" description="Type II secretion system protein GspF" evidence="7">
    <location>
        <begin position="255"/>
        <end position="381"/>
    </location>
</feature>
<comment type="subcellular location">
    <subcellularLocation>
        <location evidence="1">Cell membrane</location>
        <topology evidence="1">Multi-pass membrane protein</topology>
    </subcellularLocation>
</comment>
<gene>
    <name evidence="8" type="ORF">MBCUT_15100</name>
</gene>
<keyword evidence="2" id="KW-1003">Cell membrane</keyword>
<organism evidence="8 9">
    <name type="scientific">Methanobrevibacter cuticularis</name>
    <dbReference type="NCBI Taxonomy" id="47311"/>
    <lineage>
        <taxon>Archaea</taxon>
        <taxon>Methanobacteriati</taxon>
        <taxon>Methanobacteriota</taxon>
        <taxon>Methanomada group</taxon>
        <taxon>Methanobacteria</taxon>
        <taxon>Methanobacteriales</taxon>
        <taxon>Methanobacteriaceae</taxon>
        <taxon>Methanobrevibacter</taxon>
    </lineage>
</organism>
<dbReference type="Gene3D" id="1.20.81.30">
    <property type="entry name" value="Type II secretion system (T2SS), domain F"/>
    <property type="match status" value="1"/>
</dbReference>
<proteinExistence type="predicted"/>
<feature type="transmembrane region" description="Helical" evidence="6">
    <location>
        <begin position="17"/>
        <end position="37"/>
    </location>
</feature>
<comment type="caution">
    <text evidence="8">The sequence shown here is derived from an EMBL/GenBank/DDBJ whole genome shotgun (WGS) entry which is preliminary data.</text>
</comment>
<dbReference type="RefSeq" id="WP_067260077.1">
    <property type="nucleotide sequence ID" value="NZ_LWMW01000117.1"/>
</dbReference>
<name>A0A166DEP2_9EURY</name>
<accession>A0A166DEP2</accession>
<keyword evidence="9" id="KW-1185">Reference proteome</keyword>
<dbReference type="PATRIC" id="fig|47311.3.peg.1644"/>
<evidence type="ECO:0000256" key="1">
    <source>
        <dbReference type="ARBA" id="ARBA00004651"/>
    </source>
</evidence>
<evidence type="ECO:0000313" key="8">
    <source>
        <dbReference type="EMBL" id="KZX15513.1"/>
    </source>
</evidence>
<dbReference type="PANTHER" id="PTHR35402">
    <property type="entry name" value="INTEGRAL MEMBRANE PROTEIN-RELATED"/>
    <property type="match status" value="1"/>
</dbReference>
<keyword evidence="5 6" id="KW-0472">Membrane</keyword>
<evidence type="ECO:0000313" key="9">
    <source>
        <dbReference type="Proteomes" id="UP000077275"/>
    </source>
</evidence>
<feature type="transmembrane region" description="Helical" evidence="6">
    <location>
        <begin position="218"/>
        <end position="236"/>
    </location>
</feature>
<dbReference type="STRING" id="47311.MBCUT_15100"/>
<feature type="transmembrane region" description="Helical" evidence="6">
    <location>
        <begin position="397"/>
        <end position="417"/>
    </location>
</feature>
<dbReference type="Pfam" id="PF00482">
    <property type="entry name" value="T2SSF"/>
    <property type="match status" value="1"/>
</dbReference>
<feature type="transmembrane region" description="Helical" evidence="6">
    <location>
        <begin position="194"/>
        <end position="212"/>
    </location>
</feature>
<keyword evidence="3 6" id="KW-0812">Transmembrane</keyword>
<dbReference type="GO" id="GO:0005886">
    <property type="term" value="C:plasma membrane"/>
    <property type="evidence" value="ECO:0007669"/>
    <property type="project" value="UniProtKB-SubCell"/>
</dbReference>
<dbReference type="InterPro" id="IPR056569">
    <property type="entry name" value="ArlJ-like"/>
</dbReference>
<reference evidence="8 9" key="1">
    <citation type="submission" date="2016-04" db="EMBL/GenBank/DDBJ databases">
        <title>Genome sequence of Methanobrevibacter cuticularis DSM 11139.</title>
        <authorList>
            <person name="Poehlein A."/>
            <person name="Seedorf H."/>
            <person name="Daniel R."/>
        </authorList>
    </citation>
    <scope>NUCLEOTIDE SEQUENCE [LARGE SCALE GENOMIC DNA]</scope>
    <source>
        <strain evidence="8 9">DSM 11139</strain>
    </source>
</reference>
<keyword evidence="4 6" id="KW-1133">Transmembrane helix</keyword>
<evidence type="ECO:0000256" key="4">
    <source>
        <dbReference type="ARBA" id="ARBA00022989"/>
    </source>
</evidence>
<sequence length="424" mass="48414">MGFDIILKKFLITLNKLFLFLGNIFFKIIILFSNIFTNEHDVVNNEKNILNNKSNVVNNKLNILNNKSDVINDKLNISNNKSNVVNNKLNILNNKSNVVNNKLNIPNNKSNVVNNEKDNSDNKKENYIKMLFYEIKNSLFIENKENNEVFIFKQLQNKSSSHNKVSIDTDKSFQKHYLNKILNDNIDEIINIKLATPLTFIILAIFALIGYIFFGLEIAIVIILLFLMVGFSIFYLPKMKNEKNNSEISKELPYALRQMVTELRSGKGLYDTLSSIANSNYGYLSIEFSRVLEEIKYGESTEKALLNLSNRVSSEGLNRSIQQIIGTLKTGGNLANTLNIIAEDISYDLQLKLKDYSQKLNAFILIYTFLAILGPVIFLIMLMAASSIIGDIIPPNVILIIYIFFFPMIVIFMGLMIKRLEPSL</sequence>
<evidence type="ECO:0000256" key="3">
    <source>
        <dbReference type="ARBA" id="ARBA00022692"/>
    </source>
</evidence>
<dbReference type="InterPro" id="IPR018076">
    <property type="entry name" value="T2SS_GspF_dom"/>
</dbReference>
<dbReference type="Proteomes" id="UP000077275">
    <property type="component" value="Unassembled WGS sequence"/>
</dbReference>
<dbReference type="InterPro" id="IPR042094">
    <property type="entry name" value="T2SS_GspF_sf"/>
</dbReference>
<evidence type="ECO:0000256" key="5">
    <source>
        <dbReference type="ARBA" id="ARBA00023136"/>
    </source>
</evidence>
<evidence type="ECO:0000256" key="6">
    <source>
        <dbReference type="SAM" id="Phobius"/>
    </source>
</evidence>
<protein>
    <submittedName>
        <fullName evidence="8">Bacterial type II secretion system protein F domain protein</fullName>
    </submittedName>
</protein>
<dbReference type="EMBL" id="LWMW01000117">
    <property type="protein sequence ID" value="KZX15513.1"/>
    <property type="molecule type" value="Genomic_DNA"/>
</dbReference>
<evidence type="ECO:0000259" key="7">
    <source>
        <dbReference type="Pfam" id="PF00482"/>
    </source>
</evidence>
<evidence type="ECO:0000256" key="2">
    <source>
        <dbReference type="ARBA" id="ARBA00022475"/>
    </source>
</evidence>